<evidence type="ECO:0000256" key="1">
    <source>
        <dbReference type="SAM" id="MobiDB-lite"/>
    </source>
</evidence>
<feature type="non-terminal residue" evidence="2">
    <location>
        <position position="104"/>
    </location>
</feature>
<dbReference type="Proteomes" id="UP000792457">
    <property type="component" value="Unassembled WGS sequence"/>
</dbReference>
<reference evidence="2" key="1">
    <citation type="submission" date="2013-04" db="EMBL/GenBank/DDBJ databases">
        <authorList>
            <person name="Qu J."/>
            <person name="Murali S.C."/>
            <person name="Bandaranaike D."/>
            <person name="Bellair M."/>
            <person name="Blankenburg K."/>
            <person name="Chao H."/>
            <person name="Dinh H."/>
            <person name="Doddapaneni H."/>
            <person name="Downs B."/>
            <person name="Dugan-Rocha S."/>
            <person name="Elkadiri S."/>
            <person name="Gnanaolivu R.D."/>
            <person name="Hernandez B."/>
            <person name="Javaid M."/>
            <person name="Jayaseelan J.C."/>
            <person name="Lee S."/>
            <person name="Li M."/>
            <person name="Ming W."/>
            <person name="Munidasa M."/>
            <person name="Muniz J."/>
            <person name="Nguyen L."/>
            <person name="Ongeri F."/>
            <person name="Osuji N."/>
            <person name="Pu L.-L."/>
            <person name="Puazo M."/>
            <person name="Qu C."/>
            <person name="Quiroz J."/>
            <person name="Raj R."/>
            <person name="Weissenberger G."/>
            <person name="Xin Y."/>
            <person name="Zou X."/>
            <person name="Han Y."/>
            <person name="Richards S."/>
            <person name="Worley K."/>
            <person name="Muzny D."/>
            <person name="Gibbs R."/>
        </authorList>
    </citation>
    <scope>NUCLEOTIDE SEQUENCE</scope>
    <source>
        <strain evidence="2">Sampled in the wild</strain>
    </source>
</reference>
<comment type="caution">
    <text evidence="2">The sequence shown here is derived from an EMBL/GenBank/DDBJ whole genome shotgun (WGS) entry which is preliminary data.</text>
</comment>
<keyword evidence="3" id="KW-1185">Reference proteome</keyword>
<reference evidence="2" key="2">
    <citation type="submission" date="2017-10" db="EMBL/GenBank/DDBJ databases">
        <title>Ladona fulva Genome sequencing and assembly.</title>
        <authorList>
            <person name="Murali S."/>
            <person name="Richards S."/>
            <person name="Bandaranaike D."/>
            <person name="Bellair M."/>
            <person name="Blankenburg K."/>
            <person name="Chao H."/>
            <person name="Dinh H."/>
            <person name="Doddapaneni H."/>
            <person name="Dugan-Rocha S."/>
            <person name="Elkadiri S."/>
            <person name="Gnanaolivu R."/>
            <person name="Hernandez B."/>
            <person name="Skinner E."/>
            <person name="Javaid M."/>
            <person name="Lee S."/>
            <person name="Li M."/>
            <person name="Ming W."/>
            <person name="Munidasa M."/>
            <person name="Muniz J."/>
            <person name="Nguyen L."/>
            <person name="Hughes D."/>
            <person name="Osuji N."/>
            <person name="Pu L.-L."/>
            <person name="Puazo M."/>
            <person name="Qu C."/>
            <person name="Quiroz J."/>
            <person name="Raj R."/>
            <person name="Weissenberger G."/>
            <person name="Xin Y."/>
            <person name="Zou X."/>
            <person name="Han Y."/>
            <person name="Worley K."/>
            <person name="Muzny D."/>
            <person name="Gibbs R."/>
        </authorList>
    </citation>
    <scope>NUCLEOTIDE SEQUENCE</scope>
    <source>
        <strain evidence="2">Sampled in the wild</strain>
    </source>
</reference>
<evidence type="ECO:0000313" key="2">
    <source>
        <dbReference type="EMBL" id="KAG8231231.1"/>
    </source>
</evidence>
<feature type="compositionally biased region" description="Basic residues" evidence="1">
    <location>
        <begin position="51"/>
        <end position="63"/>
    </location>
</feature>
<proteinExistence type="predicted"/>
<feature type="region of interest" description="Disordered" evidence="1">
    <location>
        <begin position="51"/>
        <end position="104"/>
    </location>
</feature>
<dbReference type="EMBL" id="KZ308544">
    <property type="protein sequence ID" value="KAG8231231.1"/>
    <property type="molecule type" value="Genomic_DNA"/>
</dbReference>
<sequence length="104" mass="11997">MKLLLDNCVHELDEVSLESLRLFEVLIDSQLEPVIHSLALKKLLSRGYVKSSKHRQKRSKDRKGRLEDENSDLLEELSRAEECSATESTSLLDNWNEKEAEESL</sequence>
<name>A0A8K0P2J6_LADFU</name>
<protein>
    <submittedName>
        <fullName evidence="2">Uncharacterized protein</fullName>
    </submittedName>
</protein>
<organism evidence="2 3">
    <name type="scientific">Ladona fulva</name>
    <name type="common">Scarce chaser dragonfly</name>
    <name type="synonym">Libellula fulva</name>
    <dbReference type="NCBI Taxonomy" id="123851"/>
    <lineage>
        <taxon>Eukaryota</taxon>
        <taxon>Metazoa</taxon>
        <taxon>Ecdysozoa</taxon>
        <taxon>Arthropoda</taxon>
        <taxon>Hexapoda</taxon>
        <taxon>Insecta</taxon>
        <taxon>Pterygota</taxon>
        <taxon>Palaeoptera</taxon>
        <taxon>Odonata</taxon>
        <taxon>Epiprocta</taxon>
        <taxon>Anisoptera</taxon>
        <taxon>Libelluloidea</taxon>
        <taxon>Libellulidae</taxon>
        <taxon>Ladona</taxon>
    </lineage>
</organism>
<dbReference type="AlphaFoldDB" id="A0A8K0P2J6"/>
<accession>A0A8K0P2J6</accession>
<gene>
    <name evidence="2" type="ORF">J437_LFUL005905</name>
</gene>
<evidence type="ECO:0000313" key="3">
    <source>
        <dbReference type="Proteomes" id="UP000792457"/>
    </source>
</evidence>